<reference evidence="1" key="1">
    <citation type="submission" date="2020-05" db="EMBL/GenBank/DDBJ databases">
        <title>Chitinophaga laudate sp. nov., isolated from a tropical peat swamp.</title>
        <authorList>
            <person name="Goh C.B.S."/>
            <person name="Lee M.S."/>
            <person name="Parimannan S."/>
            <person name="Pasbakhsh P."/>
            <person name="Yule C.M."/>
            <person name="Rajandas H."/>
            <person name="Loke S."/>
            <person name="Croft L."/>
            <person name="Tan J.B.L."/>
        </authorList>
    </citation>
    <scope>NUCLEOTIDE SEQUENCE</scope>
    <source>
        <strain evidence="1">Mgbs1</strain>
    </source>
</reference>
<dbReference type="AlphaFoldDB" id="A0A433WCF7"/>
<accession>A0A433WCF7</accession>
<protein>
    <submittedName>
        <fullName evidence="1">Uncharacterized protein</fullName>
    </submittedName>
</protein>
<dbReference type="PROSITE" id="PS51257">
    <property type="entry name" value="PROKAR_LIPOPROTEIN"/>
    <property type="match status" value="1"/>
</dbReference>
<keyword evidence="2" id="KW-1185">Reference proteome</keyword>
<gene>
    <name evidence="1" type="ORF">ECE50_020550</name>
</gene>
<proteinExistence type="predicted"/>
<organism evidence="1 2">
    <name type="scientific">Chitinophaga solisilvae</name>
    <dbReference type="NCBI Taxonomy" id="1233460"/>
    <lineage>
        <taxon>Bacteria</taxon>
        <taxon>Pseudomonadati</taxon>
        <taxon>Bacteroidota</taxon>
        <taxon>Chitinophagia</taxon>
        <taxon>Chitinophagales</taxon>
        <taxon>Chitinophagaceae</taxon>
        <taxon>Chitinophaga</taxon>
    </lineage>
</organism>
<comment type="caution">
    <text evidence="1">The sequence shown here is derived from an EMBL/GenBank/DDBJ whole genome shotgun (WGS) entry which is preliminary data.</text>
</comment>
<sequence length="141" mass="15584">MKSLYILLLPVAMLACNSRQHKEPEDKLAAFINTAFPGDGQKNVIVIPGTGCGGCITGVEKEVVNLCRKGDVKVIFTGIRSLKILKSRIGDSVLHHKNVYVDQEDKFYKVTTDKQDLWPYPVRVTVDGDKLTGISKDNVLP</sequence>
<name>A0A433WCF7_9BACT</name>
<evidence type="ECO:0000313" key="2">
    <source>
        <dbReference type="Proteomes" id="UP000281028"/>
    </source>
</evidence>
<dbReference type="Proteomes" id="UP000281028">
    <property type="component" value="Unassembled WGS sequence"/>
</dbReference>
<dbReference type="EMBL" id="RIAR02000001">
    <property type="protein sequence ID" value="NSL89244.1"/>
    <property type="molecule type" value="Genomic_DNA"/>
</dbReference>
<evidence type="ECO:0000313" key="1">
    <source>
        <dbReference type="EMBL" id="NSL89244.1"/>
    </source>
</evidence>